<dbReference type="InterPro" id="IPR025669">
    <property type="entry name" value="AAA_dom"/>
</dbReference>
<evidence type="ECO:0000256" key="2">
    <source>
        <dbReference type="ARBA" id="ARBA00022840"/>
    </source>
</evidence>
<feature type="domain" description="AAA" evidence="3">
    <location>
        <begin position="142"/>
        <end position="306"/>
    </location>
</feature>
<dbReference type="PANTHER" id="PTHR43384">
    <property type="entry name" value="SEPTUM SITE-DETERMINING PROTEIN MIND HOMOLOG, CHLOROPLASTIC-RELATED"/>
    <property type="match status" value="1"/>
</dbReference>
<dbReference type="InterPro" id="IPR050625">
    <property type="entry name" value="ParA/MinD_ATPase"/>
</dbReference>
<reference evidence="4 5" key="1">
    <citation type="submission" date="2016-10" db="EMBL/GenBank/DDBJ databases">
        <authorList>
            <person name="de Groot N.N."/>
        </authorList>
    </citation>
    <scope>NUCLEOTIDE SEQUENCE [LARGE SCALE GENOMIC DNA]</scope>
    <source>
        <strain evidence="4 5">DSM 19548</strain>
    </source>
</reference>
<dbReference type="RefSeq" id="WP_177208262.1">
    <property type="nucleotide sequence ID" value="NZ_FOLG01000002.1"/>
</dbReference>
<dbReference type="AlphaFoldDB" id="A0A1I1GF61"/>
<sequence>MKDREHSVALVGFSDPAARALAQAIRETEAFRVEDVPSTLSSINGHAVDLAKSHGVIIFRTDTSTGNDVPALKSIRAITPGKSRIIALTEGSASLQAAHILARAGADTVLPDTVSAEELRAVIKESISAIAKPAEDARAPGRIISVSQARGGIGATTVAVNLAHALLHQEGRRKKTAKNRVALVDLDLQFGAVAGFLDVPRNDSLFQIAKDSMIPDAVFLEQSMIRLESGLAVLPAPTSLVPVDALQPEQVRAIMETLSTEYDYVVVDLPRTLVGWIAPVLEMSARMLMVTDTAVPSIQQARRLIDFYTEDHLGLAVDVIVNREKRPMFMGRHHTEATHVLERQFAAWLPDDRKAMREAIDRGVPLAEAARRSPVTKAITKLCRSLETAFEQSSVSRKSVG</sequence>
<organism evidence="4 5">
    <name type="scientific">Tropicimonas isoalkanivorans</name>
    <dbReference type="NCBI Taxonomy" id="441112"/>
    <lineage>
        <taxon>Bacteria</taxon>
        <taxon>Pseudomonadati</taxon>
        <taxon>Pseudomonadota</taxon>
        <taxon>Alphaproteobacteria</taxon>
        <taxon>Rhodobacterales</taxon>
        <taxon>Roseobacteraceae</taxon>
        <taxon>Tropicimonas</taxon>
    </lineage>
</organism>
<dbReference type="Pfam" id="PF13614">
    <property type="entry name" value="AAA_31"/>
    <property type="match status" value="1"/>
</dbReference>
<dbReference type="GO" id="GO:0016887">
    <property type="term" value="F:ATP hydrolysis activity"/>
    <property type="evidence" value="ECO:0007669"/>
    <property type="project" value="TreeGrafter"/>
</dbReference>
<keyword evidence="1" id="KW-0547">Nucleotide-binding</keyword>
<evidence type="ECO:0000313" key="4">
    <source>
        <dbReference type="EMBL" id="SFC07800.1"/>
    </source>
</evidence>
<dbReference type="GO" id="GO:0005524">
    <property type="term" value="F:ATP binding"/>
    <property type="evidence" value="ECO:0007669"/>
    <property type="project" value="UniProtKB-KW"/>
</dbReference>
<keyword evidence="5" id="KW-1185">Reference proteome</keyword>
<evidence type="ECO:0000256" key="1">
    <source>
        <dbReference type="ARBA" id="ARBA00022741"/>
    </source>
</evidence>
<dbReference type="Gene3D" id="3.40.50.300">
    <property type="entry name" value="P-loop containing nucleotide triphosphate hydrolases"/>
    <property type="match status" value="1"/>
</dbReference>
<evidence type="ECO:0000259" key="3">
    <source>
        <dbReference type="Pfam" id="PF13614"/>
    </source>
</evidence>
<dbReference type="PANTHER" id="PTHR43384:SF6">
    <property type="entry name" value="SEPTUM SITE-DETERMINING PROTEIN MIND HOMOLOG, CHLOROPLASTIC"/>
    <property type="match status" value="1"/>
</dbReference>
<name>A0A1I1GF61_9RHOB</name>
<dbReference type="Proteomes" id="UP000198728">
    <property type="component" value="Unassembled WGS sequence"/>
</dbReference>
<dbReference type="STRING" id="441112.SAMN04488094_102459"/>
<accession>A0A1I1GF61</accession>
<dbReference type="GO" id="GO:0051782">
    <property type="term" value="P:negative regulation of cell division"/>
    <property type="evidence" value="ECO:0007669"/>
    <property type="project" value="TreeGrafter"/>
</dbReference>
<evidence type="ECO:0000313" key="5">
    <source>
        <dbReference type="Proteomes" id="UP000198728"/>
    </source>
</evidence>
<protein>
    <submittedName>
        <fullName evidence="4">Pilus assembly protein CpaE</fullName>
    </submittedName>
</protein>
<dbReference type="InterPro" id="IPR027417">
    <property type="entry name" value="P-loop_NTPase"/>
</dbReference>
<dbReference type="GO" id="GO:0009898">
    <property type="term" value="C:cytoplasmic side of plasma membrane"/>
    <property type="evidence" value="ECO:0007669"/>
    <property type="project" value="TreeGrafter"/>
</dbReference>
<dbReference type="GO" id="GO:0005829">
    <property type="term" value="C:cytosol"/>
    <property type="evidence" value="ECO:0007669"/>
    <property type="project" value="TreeGrafter"/>
</dbReference>
<keyword evidence="2" id="KW-0067">ATP-binding</keyword>
<proteinExistence type="predicted"/>
<dbReference type="EMBL" id="FOLG01000002">
    <property type="protein sequence ID" value="SFC07800.1"/>
    <property type="molecule type" value="Genomic_DNA"/>
</dbReference>
<dbReference type="SUPFAM" id="SSF52540">
    <property type="entry name" value="P-loop containing nucleoside triphosphate hydrolases"/>
    <property type="match status" value="1"/>
</dbReference>
<gene>
    <name evidence="4" type="ORF">SAMN04488094_102459</name>
</gene>